<dbReference type="Pfam" id="PF01522">
    <property type="entry name" value="Polysacc_deac_1"/>
    <property type="match status" value="1"/>
</dbReference>
<sequence length="274" mass="29914">MQPRLSILMYHQVGYFAPMRSHRANYCDAGRFRRQMAFLAKGGFSVLSLDQALAGLRGELRLKPRSVVLTFDDGYRNFREHALPVLQAYGFPAVVYAISGWLGRRMAWARHEPGRLEPELLSAAQLRELQSAGVCVGSHGLSHAKLGELDADAQLRELEGSRKALQDLLGSDVRHLCYPFGSFNRATVSLAGEVGYASATTCLRGAATPADHPLVLPRKAISFGDSLAGFAWKVVVKNAPKSELVRWRAVMAEAESAGSPSALDSGETRTECIE</sequence>
<dbReference type="GO" id="GO:0016810">
    <property type="term" value="F:hydrolase activity, acting on carbon-nitrogen (but not peptide) bonds"/>
    <property type="evidence" value="ECO:0007669"/>
    <property type="project" value="InterPro"/>
</dbReference>
<evidence type="ECO:0000313" key="4">
    <source>
        <dbReference type="Proteomes" id="UP000322981"/>
    </source>
</evidence>
<comment type="caution">
    <text evidence="3">The sequence shown here is derived from an EMBL/GenBank/DDBJ whole genome shotgun (WGS) entry which is preliminary data.</text>
</comment>
<dbReference type="PROSITE" id="PS51677">
    <property type="entry name" value="NODB"/>
    <property type="match status" value="1"/>
</dbReference>
<name>A0A5M8FTG6_9GAMM</name>
<dbReference type="InterPro" id="IPR002509">
    <property type="entry name" value="NODB_dom"/>
</dbReference>
<dbReference type="Proteomes" id="UP000322981">
    <property type="component" value="Unassembled WGS sequence"/>
</dbReference>
<proteinExistence type="predicted"/>
<gene>
    <name evidence="3" type="ORF">F2Q65_03170</name>
</gene>
<reference evidence="3 4" key="1">
    <citation type="submission" date="2019-09" db="EMBL/GenBank/DDBJ databases">
        <title>Whole-genome sequence of the purple sulfur bacterium Thiohalocapsa marina DSM 19078.</title>
        <authorList>
            <person name="Kyndt J.A."/>
            <person name="Meyer T.E."/>
        </authorList>
    </citation>
    <scope>NUCLEOTIDE SEQUENCE [LARGE SCALE GENOMIC DNA]</scope>
    <source>
        <strain evidence="3 4">DSM 19078</strain>
    </source>
</reference>
<protein>
    <submittedName>
        <fullName evidence="3">Polysaccharide deacetylase family protein</fullName>
    </submittedName>
</protein>
<dbReference type="PANTHER" id="PTHR34216:SF7">
    <property type="entry name" value="POLY-BETA-1,6-N-ACETYL-D-GLUCOSAMINE N-DEACETYLASE"/>
    <property type="match status" value="1"/>
</dbReference>
<evidence type="ECO:0000256" key="1">
    <source>
        <dbReference type="ARBA" id="ARBA00022729"/>
    </source>
</evidence>
<dbReference type="PANTHER" id="PTHR34216">
    <property type="match status" value="1"/>
</dbReference>
<dbReference type="EMBL" id="VWXX01000003">
    <property type="protein sequence ID" value="KAA6187069.1"/>
    <property type="molecule type" value="Genomic_DNA"/>
</dbReference>
<dbReference type="GO" id="GO:0005975">
    <property type="term" value="P:carbohydrate metabolic process"/>
    <property type="evidence" value="ECO:0007669"/>
    <property type="project" value="InterPro"/>
</dbReference>
<dbReference type="OrthoDB" id="9814639at2"/>
<dbReference type="InterPro" id="IPR051398">
    <property type="entry name" value="Polysacch_Deacetylase"/>
</dbReference>
<accession>A0A5M8FTG6</accession>
<evidence type="ECO:0000259" key="2">
    <source>
        <dbReference type="PROSITE" id="PS51677"/>
    </source>
</evidence>
<dbReference type="SUPFAM" id="SSF88713">
    <property type="entry name" value="Glycoside hydrolase/deacetylase"/>
    <property type="match status" value="1"/>
</dbReference>
<dbReference type="Gene3D" id="3.20.20.370">
    <property type="entry name" value="Glycoside hydrolase/deacetylase"/>
    <property type="match status" value="1"/>
</dbReference>
<dbReference type="InterPro" id="IPR011330">
    <property type="entry name" value="Glyco_hydro/deAcase_b/a-brl"/>
</dbReference>
<keyword evidence="4" id="KW-1185">Reference proteome</keyword>
<evidence type="ECO:0000313" key="3">
    <source>
        <dbReference type="EMBL" id="KAA6187069.1"/>
    </source>
</evidence>
<dbReference type="AlphaFoldDB" id="A0A5M8FTG6"/>
<dbReference type="CDD" id="cd10918">
    <property type="entry name" value="CE4_NodB_like_5s_6s"/>
    <property type="match status" value="1"/>
</dbReference>
<feature type="domain" description="NodB homology" evidence="2">
    <location>
        <begin position="65"/>
        <end position="274"/>
    </location>
</feature>
<keyword evidence="1" id="KW-0732">Signal</keyword>
<organism evidence="3 4">
    <name type="scientific">Thiohalocapsa marina</name>
    <dbReference type="NCBI Taxonomy" id="424902"/>
    <lineage>
        <taxon>Bacteria</taxon>
        <taxon>Pseudomonadati</taxon>
        <taxon>Pseudomonadota</taxon>
        <taxon>Gammaproteobacteria</taxon>
        <taxon>Chromatiales</taxon>
        <taxon>Chromatiaceae</taxon>
        <taxon>Thiohalocapsa</taxon>
    </lineage>
</organism>